<protein>
    <submittedName>
        <fullName evidence="1">Uncharacterized protein</fullName>
    </submittedName>
</protein>
<evidence type="ECO:0000313" key="2">
    <source>
        <dbReference type="Proteomes" id="UP000762676"/>
    </source>
</evidence>
<gene>
    <name evidence="1" type="ORF">ElyMa_005419000</name>
</gene>
<reference evidence="1 2" key="1">
    <citation type="journal article" date="2021" name="Elife">
        <title>Chloroplast acquisition without the gene transfer in kleptoplastic sea slugs, Plakobranchus ocellatus.</title>
        <authorList>
            <person name="Maeda T."/>
            <person name="Takahashi S."/>
            <person name="Yoshida T."/>
            <person name="Shimamura S."/>
            <person name="Takaki Y."/>
            <person name="Nagai Y."/>
            <person name="Toyoda A."/>
            <person name="Suzuki Y."/>
            <person name="Arimoto A."/>
            <person name="Ishii H."/>
            <person name="Satoh N."/>
            <person name="Nishiyama T."/>
            <person name="Hasebe M."/>
            <person name="Maruyama T."/>
            <person name="Minagawa J."/>
            <person name="Obokata J."/>
            <person name="Shigenobu S."/>
        </authorList>
    </citation>
    <scope>NUCLEOTIDE SEQUENCE [LARGE SCALE GENOMIC DNA]</scope>
</reference>
<sequence>MKRTINENENYLQKALEGNDMADIAAKTGATRMQEDKSIIFSEANAIITAKQKDPWTSNHPHFNRSDPNYQLTRREQVITLRLRTGYIRLKE</sequence>
<dbReference type="EMBL" id="BMAT01010806">
    <property type="protein sequence ID" value="GFR60972.1"/>
    <property type="molecule type" value="Genomic_DNA"/>
</dbReference>
<dbReference type="Proteomes" id="UP000762676">
    <property type="component" value="Unassembled WGS sequence"/>
</dbReference>
<comment type="caution">
    <text evidence="1">The sequence shown here is derived from an EMBL/GenBank/DDBJ whole genome shotgun (WGS) entry which is preliminary data.</text>
</comment>
<evidence type="ECO:0000313" key="1">
    <source>
        <dbReference type="EMBL" id="GFR60972.1"/>
    </source>
</evidence>
<accession>A0AAV4EIY6</accession>
<proteinExistence type="predicted"/>
<dbReference type="AlphaFoldDB" id="A0AAV4EIY6"/>
<keyword evidence="2" id="KW-1185">Reference proteome</keyword>
<organism evidence="1 2">
    <name type="scientific">Elysia marginata</name>
    <dbReference type="NCBI Taxonomy" id="1093978"/>
    <lineage>
        <taxon>Eukaryota</taxon>
        <taxon>Metazoa</taxon>
        <taxon>Spiralia</taxon>
        <taxon>Lophotrochozoa</taxon>
        <taxon>Mollusca</taxon>
        <taxon>Gastropoda</taxon>
        <taxon>Heterobranchia</taxon>
        <taxon>Euthyneura</taxon>
        <taxon>Panpulmonata</taxon>
        <taxon>Sacoglossa</taxon>
        <taxon>Placobranchoidea</taxon>
        <taxon>Plakobranchidae</taxon>
        <taxon>Elysia</taxon>
    </lineage>
</organism>
<name>A0AAV4EIY6_9GAST</name>